<dbReference type="Pfam" id="PF01693">
    <property type="entry name" value="Cauli_VI"/>
    <property type="match status" value="1"/>
</dbReference>
<evidence type="ECO:0000259" key="2">
    <source>
        <dbReference type="Pfam" id="PF26138"/>
    </source>
</evidence>
<dbReference type="InterPro" id="IPR009027">
    <property type="entry name" value="Ribosomal_bL9/RNase_H1_N"/>
</dbReference>
<proteinExistence type="predicted"/>
<reference evidence="3" key="1">
    <citation type="submission" date="2017-07" db="EMBL/GenBank/DDBJ databases">
        <title>Taro Niue Genome Assembly and Annotation.</title>
        <authorList>
            <person name="Atibalentja N."/>
            <person name="Keating K."/>
            <person name="Fields C.J."/>
        </authorList>
    </citation>
    <scope>NUCLEOTIDE SEQUENCE</scope>
    <source>
        <strain evidence="3">Niue_2</strain>
        <tissue evidence="3">Leaf</tissue>
    </source>
</reference>
<accession>A0A843VUF0</accession>
<gene>
    <name evidence="3" type="ORF">Taro_033669</name>
</gene>
<dbReference type="PANTHER" id="PTHR22930">
    <property type="match status" value="1"/>
</dbReference>
<dbReference type="OrthoDB" id="6627079at2759"/>
<dbReference type="InterPro" id="IPR045249">
    <property type="entry name" value="HARBI1-like"/>
</dbReference>
<name>A0A843VUF0_COLES</name>
<dbReference type="Proteomes" id="UP000652761">
    <property type="component" value="Unassembled WGS sequence"/>
</dbReference>
<dbReference type="InterPro" id="IPR037056">
    <property type="entry name" value="RNase_H1_N_sf"/>
</dbReference>
<dbReference type="AlphaFoldDB" id="A0A843VUF0"/>
<keyword evidence="4" id="KW-1185">Reference proteome</keyword>
<evidence type="ECO:0000313" key="4">
    <source>
        <dbReference type="Proteomes" id="UP000652761"/>
    </source>
</evidence>
<feature type="domain" description="Ribonuclease H1 N-terminal" evidence="1">
    <location>
        <begin position="46"/>
        <end position="85"/>
    </location>
</feature>
<dbReference type="Pfam" id="PF26138">
    <property type="entry name" value="DUF8040"/>
    <property type="match status" value="1"/>
</dbReference>
<comment type="caution">
    <text evidence="3">The sequence shown here is derived from an EMBL/GenBank/DDBJ whole genome shotgun (WGS) entry which is preliminary data.</text>
</comment>
<evidence type="ECO:0000313" key="3">
    <source>
        <dbReference type="EMBL" id="MQM00922.1"/>
    </source>
</evidence>
<dbReference type="PANTHER" id="PTHR22930:SF259">
    <property type="entry name" value="OS08G0106900 PROTEIN"/>
    <property type="match status" value="1"/>
</dbReference>
<dbReference type="SUPFAM" id="SSF55658">
    <property type="entry name" value="L9 N-domain-like"/>
    <property type="match status" value="1"/>
</dbReference>
<protein>
    <submittedName>
        <fullName evidence="3">Uncharacterized protein</fullName>
    </submittedName>
</protein>
<feature type="domain" description="DUF8040" evidence="2">
    <location>
        <begin position="166"/>
        <end position="261"/>
    </location>
</feature>
<dbReference type="InterPro" id="IPR011320">
    <property type="entry name" value="RNase_H1_N"/>
</dbReference>
<organism evidence="3 4">
    <name type="scientific">Colocasia esculenta</name>
    <name type="common">Wild taro</name>
    <name type="synonym">Arum esculentum</name>
    <dbReference type="NCBI Taxonomy" id="4460"/>
    <lineage>
        <taxon>Eukaryota</taxon>
        <taxon>Viridiplantae</taxon>
        <taxon>Streptophyta</taxon>
        <taxon>Embryophyta</taxon>
        <taxon>Tracheophyta</taxon>
        <taxon>Spermatophyta</taxon>
        <taxon>Magnoliopsida</taxon>
        <taxon>Liliopsida</taxon>
        <taxon>Araceae</taxon>
        <taxon>Aroideae</taxon>
        <taxon>Colocasieae</taxon>
        <taxon>Colocasia</taxon>
    </lineage>
</organism>
<dbReference type="InterPro" id="IPR058353">
    <property type="entry name" value="DUF8040"/>
</dbReference>
<sequence>MKGVEVEEFRNVEVYPDEELFVVVVRKNFKLCLDRLPVKLNMARYKCYVVWVGRRPGVYYSWSECFEQVNGYPGARYKGFATVDEGNMAFRGIIMRQTSSANDTVPFQAPSVVHETQPREAEEHALLREAILEENAMFLAVGEMLMSSIMDEDEEDTTPIPRPMHTSRHTGHVWVHEVMHSHERRCYNTFRMHPSMFVKLRDILVERELIRDSRYVTTSEQLAMFLYAMGHGVVIGAMCEHFQHSSKTIGFYVNRVIKAIALLRFTYIVLPSATDPVHHRIRHDDWFYPYFKDAIGAIDGTYIPAHVLNDRQARYRNRKNVMGICGFDLIFHYVDVGFEGAAADMTVLRRAIDVGCFTVPHGKYYLVDSGYGNATKFLAPYRGERYHIS</sequence>
<evidence type="ECO:0000259" key="1">
    <source>
        <dbReference type="Pfam" id="PF01693"/>
    </source>
</evidence>
<dbReference type="Gene3D" id="3.40.970.10">
    <property type="entry name" value="Ribonuclease H1, N-terminal domain"/>
    <property type="match status" value="1"/>
</dbReference>
<dbReference type="EMBL" id="NMUH01002585">
    <property type="protein sequence ID" value="MQM00922.1"/>
    <property type="molecule type" value="Genomic_DNA"/>
</dbReference>